<accession>A0AAW1HHV4</accession>
<evidence type="ECO:0000313" key="1">
    <source>
        <dbReference type="EMBL" id="KAK9675916.1"/>
    </source>
</evidence>
<name>A0AAW1HHV4_SAPOF</name>
<dbReference type="AlphaFoldDB" id="A0AAW1HHV4"/>
<organism evidence="1 2">
    <name type="scientific">Saponaria officinalis</name>
    <name type="common">Common soapwort</name>
    <name type="synonym">Lychnis saponaria</name>
    <dbReference type="NCBI Taxonomy" id="3572"/>
    <lineage>
        <taxon>Eukaryota</taxon>
        <taxon>Viridiplantae</taxon>
        <taxon>Streptophyta</taxon>
        <taxon>Embryophyta</taxon>
        <taxon>Tracheophyta</taxon>
        <taxon>Spermatophyta</taxon>
        <taxon>Magnoliopsida</taxon>
        <taxon>eudicotyledons</taxon>
        <taxon>Gunneridae</taxon>
        <taxon>Pentapetalae</taxon>
        <taxon>Caryophyllales</taxon>
        <taxon>Caryophyllaceae</taxon>
        <taxon>Caryophylleae</taxon>
        <taxon>Saponaria</taxon>
    </lineage>
</organism>
<evidence type="ECO:0000313" key="2">
    <source>
        <dbReference type="Proteomes" id="UP001443914"/>
    </source>
</evidence>
<protein>
    <submittedName>
        <fullName evidence="1">Uncharacterized protein</fullName>
    </submittedName>
</protein>
<reference evidence="1" key="1">
    <citation type="submission" date="2024-03" db="EMBL/GenBank/DDBJ databases">
        <title>WGS assembly of Saponaria officinalis var. Norfolk2.</title>
        <authorList>
            <person name="Jenkins J."/>
            <person name="Shu S."/>
            <person name="Grimwood J."/>
            <person name="Barry K."/>
            <person name="Goodstein D."/>
            <person name="Schmutz J."/>
            <person name="Leebens-Mack J."/>
            <person name="Osbourn A."/>
        </authorList>
    </citation>
    <scope>NUCLEOTIDE SEQUENCE [LARGE SCALE GENOMIC DNA]</scope>
    <source>
        <strain evidence="1">JIC</strain>
    </source>
</reference>
<dbReference type="EMBL" id="JBDFQZ010000011">
    <property type="protein sequence ID" value="KAK9675916.1"/>
    <property type="molecule type" value="Genomic_DNA"/>
</dbReference>
<comment type="caution">
    <text evidence="1">The sequence shown here is derived from an EMBL/GenBank/DDBJ whole genome shotgun (WGS) entry which is preliminary data.</text>
</comment>
<proteinExistence type="predicted"/>
<dbReference type="Proteomes" id="UP001443914">
    <property type="component" value="Unassembled WGS sequence"/>
</dbReference>
<keyword evidence="2" id="KW-1185">Reference proteome</keyword>
<gene>
    <name evidence="1" type="ORF">RND81_11G041300</name>
</gene>
<sequence>MEAKWVLHKGCRWMIGNEQTVRVWMDPWTLESPSFRLILPRVGHEDTKVAGWSITDCRRWNETNVRASLLDFEADRILQIPLCNEESEDNLVWHYSKDGEYNVKTGYHFVRAMLWEANRGSASTGQSGWWKKV</sequence>